<feature type="compositionally biased region" description="Basic and acidic residues" evidence="2">
    <location>
        <begin position="143"/>
        <end position="157"/>
    </location>
</feature>
<dbReference type="PANTHER" id="PTHR31964:SF113">
    <property type="entry name" value="USPA DOMAIN-CONTAINING PROTEIN"/>
    <property type="match status" value="1"/>
</dbReference>
<reference evidence="5" key="1">
    <citation type="journal article" date="2019" name="Int. J. Syst. Evol. Microbiol.">
        <title>The Global Catalogue of Microorganisms (GCM) 10K type strain sequencing project: providing services to taxonomists for standard genome sequencing and annotation.</title>
        <authorList>
            <consortium name="The Broad Institute Genomics Platform"/>
            <consortium name="The Broad Institute Genome Sequencing Center for Infectious Disease"/>
            <person name="Wu L."/>
            <person name="Ma J."/>
        </authorList>
    </citation>
    <scope>NUCLEOTIDE SEQUENCE [LARGE SCALE GENOMIC DNA]</scope>
    <source>
        <strain evidence="5">JCM 18952</strain>
    </source>
</reference>
<dbReference type="Proteomes" id="UP001501257">
    <property type="component" value="Unassembled WGS sequence"/>
</dbReference>
<dbReference type="InterPro" id="IPR006015">
    <property type="entry name" value="Universal_stress_UspA"/>
</dbReference>
<protein>
    <submittedName>
        <fullName evidence="4">Universal stress protein</fullName>
    </submittedName>
</protein>
<keyword evidence="5" id="KW-1185">Reference proteome</keyword>
<sequence length="157" mass="16791">MATKPVVVGIDGSENSKDALRWAVEFGRRYEAPVEAIAVWEMPATYGYVIIHGATGQELEEAARKMLADTVRDTVGDDAGVNQQVKRGNPSEVLIGASGSAQMLVLGTRGHGAFARMVMGSVSQHCAANSKCPFTVVPPTKVKSKEKDKEKSKSKSK</sequence>
<proteinExistence type="inferred from homology"/>
<evidence type="ECO:0000256" key="1">
    <source>
        <dbReference type="ARBA" id="ARBA00008791"/>
    </source>
</evidence>
<dbReference type="InterPro" id="IPR014729">
    <property type="entry name" value="Rossmann-like_a/b/a_fold"/>
</dbReference>
<feature type="region of interest" description="Disordered" evidence="2">
    <location>
        <begin position="137"/>
        <end position="157"/>
    </location>
</feature>
<dbReference type="Gene3D" id="3.40.50.620">
    <property type="entry name" value="HUPs"/>
    <property type="match status" value="1"/>
</dbReference>
<dbReference type="Pfam" id="PF00582">
    <property type="entry name" value="Usp"/>
    <property type="match status" value="1"/>
</dbReference>
<evidence type="ECO:0000259" key="3">
    <source>
        <dbReference type="Pfam" id="PF00582"/>
    </source>
</evidence>
<comment type="caution">
    <text evidence="4">The sequence shown here is derived from an EMBL/GenBank/DDBJ whole genome shotgun (WGS) entry which is preliminary data.</text>
</comment>
<dbReference type="EMBL" id="BAABLK010000022">
    <property type="protein sequence ID" value="GAA5226759.1"/>
    <property type="molecule type" value="Genomic_DNA"/>
</dbReference>
<dbReference type="PRINTS" id="PR01438">
    <property type="entry name" value="UNVRSLSTRESS"/>
</dbReference>
<evidence type="ECO:0000313" key="5">
    <source>
        <dbReference type="Proteomes" id="UP001501257"/>
    </source>
</evidence>
<dbReference type="CDD" id="cd00293">
    <property type="entry name" value="USP-like"/>
    <property type="match status" value="1"/>
</dbReference>
<dbReference type="SUPFAM" id="SSF52402">
    <property type="entry name" value="Adenine nucleotide alpha hydrolases-like"/>
    <property type="match status" value="1"/>
</dbReference>
<name>A0ABP9TIZ8_9MICC</name>
<evidence type="ECO:0000313" key="4">
    <source>
        <dbReference type="EMBL" id="GAA5226759.1"/>
    </source>
</evidence>
<gene>
    <name evidence="4" type="ORF">GCM10025778_12920</name>
</gene>
<feature type="domain" description="UspA" evidence="3">
    <location>
        <begin position="4"/>
        <end position="138"/>
    </location>
</feature>
<dbReference type="RefSeq" id="WP_210099792.1">
    <property type="nucleotide sequence ID" value="NZ_BAABLK010000022.1"/>
</dbReference>
<dbReference type="PANTHER" id="PTHR31964">
    <property type="entry name" value="ADENINE NUCLEOTIDE ALPHA HYDROLASES-LIKE SUPERFAMILY PROTEIN"/>
    <property type="match status" value="1"/>
</dbReference>
<comment type="similarity">
    <text evidence="1">Belongs to the universal stress protein A family.</text>
</comment>
<organism evidence="4 5">
    <name type="scientific">Paeniglutamicibacter antarcticus</name>
    <dbReference type="NCBI Taxonomy" id="494023"/>
    <lineage>
        <taxon>Bacteria</taxon>
        <taxon>Bacillati</taxon>
        <taxon>Actinomycetota</taxon>
        <taxon>Actinomycetes</taxon>
        <taxon>Micrococcales</taxon>
        <taxon>Micrococcaceae</taxon>
        <taxon>Paeniglutamicibacter</taxon>
    </lineage>
</organism>
<accession>A0ABP9TIZ8</accession>
<dbReference type="InterPro" id="IPR006016">
    <property type="entry name" value="UspA"/>
</dbReference>
<evidence type="ECO:0000256" key="2">
    <source>
        <dbReference type="SAM" id="MobiDB-lite"/>
    </source>
</evidence>